<feature type="transmembrane region" description="Helical" evidence="1">
    <location>
        <begin position="181"/>
        <end position="199"/>
    </location>
</feature>
<organism evidence="2 3">
    <name type="scientific">Thermogemmata fonticola</name>
    <dbReference type="NCBI Taxonomy" id="2755323"/>
    <lineage>
        <taxon>Bacteria</taxon>
        <taxon>Pseudomonadati</taxon>
        <taxon>Planctomycetota</taxon>
        <taxon>Planctomycetia</taxon>
        <taxon>Gemmatales</taxon>
        <taxon>Gemmataceae</taxon>
        <taxon>Thermogemmata</taxon>
    </lineage>
</organism>
<gene>
    <name evidence="2" type="ORF">H0921_14830</name>
</gene>
<accession>A0A7V8VGB7</accession>
<feature type="transmembrane region" description="Helical" evidence="1">
    <location>
        <begin position="68"/>
        <end position="87"/>
    </location>
</feature>
<keyword evidence="3" id="KW-1185">Reference proteome</keyword>
<dbReference type="AlphaFoldDB" id="A0A7V8VGB7"/>
<comment type="caution">
    <text evidence="2">The sequence shown here is derived from an EMBL/GenBank/DDBJ whole genome shotgun (WGS) entry which is preliminary data.</text>
</comment>
<evidence type="ECO:0000313" key="2">
    <source>
        <dbReference type="EMBL" id="MBA2227431.1"/>
    </source>
</evidence>
<keyword evidence="1" id="KW-0472">Membrane</keyword>
<sequence>MPTREEWSGELMAGRLADGGPRYVETPQELGKQTLAEPWNAATAALFILIPLLWAWRLRGRYRQHAFLTCGLPILLAGGIGGTLYHATRASRLFFLLDVIPISLLGLGGAAYLTAQLWGRRGWWYLPAVLLFYVAVQLLLFRTLPPTWNIQWRVNLSYAVLAAIVVTPIFLLLLRTAFRHGGWVLCGLLSFSIGWFFRLLDWEMGLYLPMGSHWLWHIFGAIATWCVIEYVFRLQTDSIVRTECRGG</sequence>
<evidence type="ECO:0000313" key="3">
    <source>
        <dbReference type="Proteomes" id="UP000542342"/>
    </source>
</evidence>
<dbReference type="RefSeq" id="WP_194539295.1">
    <property type="nucleotide sequence ID" value="NZ_JACEFB010000014.1"/>
</dbReference>
<protein>
    <recommendedName>
        <fullName evidence="4">Ceramidase</fullName>
    </recommendedName>
</protein>
<dbReference type="EMBL" id="JACEFB010000014">
    <property type="protein sequence ID" value="MBA2227431.1"/>
    <property type="molecule type" value="Genomic_DNA"/>
</dbReference>
<evidence type="ECO:0000256" key="1">
    <source>
        <dbReference type="SAM" id="Phobius"/>
    </source>
</evidence>
<feature type="transmembrane region" description="Helical" evidence="1">
    <location>
        <begin position="93"/>
        <end position="115"/>
    </location>
</feature>
<keyword evidence="1" id="KW-1133">Transmembrane helix</keyword>
<dbReference type="Proteomes" id="UP000542342">
    <property type="component" value="Unassembled WGS sequence"/>
</dbReference>
<keyword evidence="1" id="KW-0812">Transmembrane</keyword>
<proteinExistence type="predicted"/>
<feature type="transmembrane region" description="Helical" evidence="1">
    <location>
        <begin position="39"/>
        <end position="56"/>
    </location>
</feature>
<name>A0A7V8VGB7_9BACT</name>
<feature type="transmembrane region" description="Helical" evidence="1">
    <location>
        <begin position="214"/>
        <end position="232"/>
    </location>
</feature>
<reference evidence="2 3" key="1">
    <citation type="submission" date="2020-07" db="EMBL/GenBank/DDBJ databases">
        <title>Thermogemmata thermophila gen. nov., sp. nov., a novel moderate thermophilic planctomycete from a Kamchatka hot spring.</title>
        <authorList>
            <person name="Elcheninov A.G."/>
            <person name="Podosokorskaya O.A."/>
            <person name="Kovaleva O.L."/>
            <person name="Novikov A."/>
            <person name="Bonch-Osmolovskaya E.A."/>
            <person name="Toshchakov S.V."/>
            <person name="Kublanov I.V."/>
        </authorList>
    </citation>
    <scope>NUCLEOTIDE SEQUENCE [LARGE SCALE GENOMIC DNA]</scope>
    <source>
        <strain evidence="2 3">2918</strain>
    </source>
</reference>
<feature type="transmembrane region" description="Helical" evidence="1">
    <location>
        <begin position="156"/>
        <end position="174"/>
    </location>
</feature>
<feature type="transmembrane region" description="Helical" evidence="1">
    <location>
        <begin position="122"/>
        <end position="144"/>
    </location>
</feature>
<evidence type="ECO:0008006" key="4">
    <source>
        <dbReference type="Google" id="ProtNLM"/>
    </source>
</evidence>